<evidence type="ECO:0000313" key="9">
    <source>
        <dbReference type="Proteomes" id="UP000800093"/>
    </source>
</evidence>
<comment type="caution">
    <text evidence="8">The sequence shown here is derived from an EMBL/GenBank/DDBJ whole genome shotgun (WGS) entry which is preliminary data.</text>
</comment>
<dbReference type="PROSITE" id="PS50294">
    <property type="entry name" value="WD_REPEATS_REGION"/>
    <property type="match status" value="1"/>
</dbReference>
<accession>A0A9P4K4J8</accession>
<proteinExistence type="inferred from homology"/>
<dbReference type="SMART" id="SM00320">
    <property type="entry name" value="WD40"/>
    <property type="match status" value="4"/>
</dbReference>
<organism evidence="8 9">
    <name type="scientific">Lojkania enalia</name>
    <dbReference type="NCBI Taxonomy" id="147567"/>
    <lineage>
        <taxon>Eukaryota</taxon>
        <taxon>Fungi</taxon>
        <taxon>Dikarya</taxon>
        <taxon>Ascomycota</taxon>
        <taxon>Pezizomycotina</taxon>
        <taxon>Dothideomycetes</taxon>
        <taxon>Pleosporomycetidae</taxon>
        <taxon>Pleosporales</taxon>
        <taxon>Pleosporales incertae sedis</taxon>
        <taxon>Lojkania</taxon>
    </lineage>
</organism>
<feature type="repeat" description="WD" evidence="6">
    <location>
        <begin position="124"/>
        <end position="159"/>
    </location>
</feature>
<feature type="compositionally biased region" description="Polar residues" evidence="7">
    <location>
        <begin position="378"/>
        <end position="388"/>
    </location>
</feature>
<evidence type="ECO:0000313" key="8">
    <source>
        <dbReference type="EMBL" id="KAF2260763.1"/>
    </source>
</evidence>
<dbReference type="InterPro" id="IPR036322">
    <property type="entry name" value="WD40_repeat_dom_sf"/>
</dbReference>
<comment type="similarity">
    <text evidence="1">Belongs to the WD repeat ESC family.</text>
</comment>
<dbReference type="PANTHER" id="PTHR10253">
    <property type="entry name" value="POLYCOMB PROTEIN"/>
    <property type="match status" value="1"/>
</dbReference>
<keyword evidence="9" id="KW-1185">Reference proteome</keyword>
<dbReference type="OrthoDB" id="7318948at2759"/>
<sequence>MHASSNLPSLRATVRLGGKGEDLFTQAPWWDVKFYPYATPGEDPVFAMVGAASTVICRCVSNEDNCIEILHWFRDERVEDEEGQCLNSIVWTRAENEDPIVCVAGSENSINVLNARTGEWVKTLVGHGLGINDLAISPADPTILVSCSFDKSVRIWSLDPAHAKQPTAAICSPVLQRKEGVLALGMHRKGDYVFSGGIDTRINLWRIPKFRKEELGTDKPRQIHYPYFSSSEIHSNFIDCIQWHNDLIISRASGECKILLWRIDNFNSDKEPPVSAPIPPSQTVQSQTPIVLPPKQRSGTLSAWGGRFQRLLQFELPESQNFYIRFNPFSMPNIAPILAAGNHISQVFFWDLQHLEEVGGIKELSYRAEPNKKKSRKNTAGDSSSKAQAPTLIARAHRIREDSVASSSTDTAAGWPVKAKRKDKTKREKRDGLVSTIGDSFRSLAAHKKITVPKVEFTIRQVSWSRDGKWCIACGDYGMIAIFSGGQGDGLEVAT</sequence>
<keyword evidence="3" id="KW-0677">Repeat</keyword>
<gene>
    <name evidence="8" type="ORF">CC78DRAFT_571057</name>
</gene>
<dbReference type="Proteomes" id="UP000800093">
    <property type="component" value="Unassembled WGS sequence"/>
</dbReference>
<feature type="region of interest" description="Disordered" evidence="7">
    <location>
        <begin position="400"/>
        <end position="431"/>
    </location>
</feature>
<evidence type="ECO:0000256" key="7">
    <source>
        <dbReference type="SAM" id="MobiDB-lite"/>
    </source>
</evidence>
<evidence type="ECO:0000256" key="1">
    <source>
        <dbReference type="ARBA" id="ARBA00008075"/>
    </source>
</evidence>
<dbReference type="SUPFAM" id="SSF50978">
    <property type="entry name" value="WD40 repeat-like"/>
    <property type="match status" value="1"/>
</dbReference>
<keyword evidence="2 6" id="KW-0853">WD repeat</keyword>
<name>A0A9P4K4J8_9PLEO</name>
<reference evidence="9" key="1">
    <citation type="journal article" date="2020" name="Stud. Mycol.">
        <title>101 Dothideomycetes genomes: A test case for predicting lifestyles and emergence of pathogens.</title>
        <authorList>
            <person name="Haridas S."/>
            <person name="Albert R."/>
            <person name="Binder M."/>
            <person name="Bloem J."/>
            <person name="LaButti K."/>
            <person name="Salamov A."/>
            <person name="Andreopoulos B."/>
            <person name="Baker S."/>
            <person name="Barry K."/>
            <person name="Bills G."/>
            <person name="Bluhm B."/>
            <person name="Cannon C."/>
            <person name="Castanera R."/>
            <person name="Culley D."/>
            <person name="Daum C."/>
            <person name="Ezra D."/>
            <person name="Gonzalez J."/>
            <person name="Henrissat B."/>
            <person name="Kuo A."/>
            <person name="Liang C."/>
            <person name="Lipzen A."/>
            <person name="Lutzoni F."/>
            <person name="Magnuson J."/>
            <person name="Mondo S."/>
            <person name="Nolan M."/>
            <person name="Ohm R."/>
            <person name="Pangilinan J."/>
            <person name="Park H.-J."/>
            <person name="Ramirez L."/>
            <person name="Alfaro M."/>
            <person name="Sun H."/>
            <person name="Tritt A."/>
            <person name="Yoshinaga Y."/>
            <person name="Zwiers L.-H."/>
            <person name="Turgeon B."/>
            <person name="Goodwin S."/>
            <person name="Spatafora J."/>
            <person name="Crous P."/>
            <person name="Grigoriev I."/>
        </authorList>
    </citation>
    <scope>NUCLEOTIDE SEQUENCE [LARGE SCALE GENOMIC DNA]</scope>
    <source>
        <strain evidence="9">CBS 304.66</strain>
    </source>
</reference>
<evidence type="ECO:0000256" key="2">
    <source>
        <dbReference type="ARBA" id="ARBA00022574"/>
    </source>
</evidence>
<evidence type="ECO:0000256" key="4">
    <source>
        <dbReference type="ARBA" id="ARBA00023015"/>
    </source>
</evidence>
<keyword evidence="5" id="KW-0804">Transcription</keyword>
<dbReference type="InterPro" id="IPR015943">
    <property type="entry name" value="WD40/YVTN_repeat-like_dom_sf"/>
</dbReference>
<evidence type="ECO:0000256" key="3">
    <source>
        <dbReference type="ARBA" id="ARBA00022737"/>
    </source>
</evidence>
<evidence type="ECO:0000256" key="6">
    <source>
        <dbReference type="PROSITE-ProRule" id="PRU00221"/>
    </source>
</evidence>
<dbReference type="InterPro" id="IPR001680">
    <property type="entry name" value="WD40_rpt"/>
</dbReference>
<feature type="compositionally biased region" description="Low complexity" evidence="7">
    <location>
        <begin position="404"/>
        <end position="413"/>
    </location>
</feature>
<dbReference type="Gene3D" id="2.130.10.10">
    <property type="entry name" value="YVTN repeat-like/Quinoprotein amine dehydrogenase"/>
    <property type="match status" value="1"/>
</dbReference>
<protein>
    <submittedName>
        <fullName evidence="8">WD40 repeat-like protein</fullName>
    </submittedName>
</protein>
<dbReference type="EMBL" id="ML986674">
    <property type="protein sequence ID" value="KAF2260763.1"/>
    <property type="molecule type" value="Genomic_DNA"/>
</dbReference>
<dbReference type="PROSITE" id="PS50082">
    <property type="entry name" value="WD_REPEATS_2"/>
    <property type="match status" value="1"/>
</dbReference>
<dbReference type="InterPro" id="IPR051243">
    <property type="entry name" value="PcG_WD-repeat"/>
</dbReference>
<evidence type="ECO:0000256" key="5">
    <source>
        <dbReference type="ARBA" id="ARBA00023163"/>
    </source>
</evidence>
<feature type="region of interest" description="Disordered" evidence="7">
    <location>
        <begin position="369"/>
        <end position="388"/>
    </location>
</feature>
<dbReference type="Pfam" id="PF00400">
    <property type="entry name" value="WD40"/>
    <property type="match status" value="2"/>
</dbReference>
<dbReference type="AlphaFoldDB" id="A0A9P4K4J8"/>
<keyword evidence="4" id="KW-0805">Transcription regulation</keyword>